<dbReference type="PANTHER" id="PTHR30146:SF33">
    <property type="entry name" value="TRANSCRIPTIONAL REGULATOR"/>
    <property type="match status" value="1"/>
</dbReference>
<dbReference type="SMART" id="SM00354">
    <property type="entry name" value="HTH_LACI"/>
    <property type="match status" value="1"/>
</dbReference>
<dbReference type="GO" id="GO:0000976">
    <property type="term" value="F:transcription cis-regulatory region binding"/>
    <property type="evidence" value="ECO:0007669"/>
    <property type="project" value="TreeGrafter"/>
</dbReference>
<protein>
    <submittedName>
        <fullName evidence="5">LacI family DNA-binding transcriptional regulator</fullName>
    </submittedName>
</protein>
<dbReference type="InterPro" id="IPR028082">
    <property type="entry name" value="Peripla_BP_I"/>
</dbReference>
<evidence type="ECO:0000313" key="5">
    <source>
        <dbReference type="EMBL" id="RFC64409.1"/>
    </source>
</evidence>
<evidence type="ECO:0000259" key="4">
    <source>
        <dbReference type="PROSITE" id="PS50932"/>
    </source>
</evidence>
<reference evidence="5 6" key="1">
    <citation type="submission" date="2018-08" db="EMBL/GenBank/DDBJ databases">
        <title>Fulvimarina sp. 85, whole genome shotgun sequence.</title>
        <authorList>
            <person name="Tuo L."/>
        </authorList>
    </citation>
    <scope>NUCLEOTIDE SEQUENCE [LARGE SCALE GENOMIC DNA]</scope>
    <source>
        <strain evidence="5 6">85</strain>
    </source>
</reference>
<dbReference type="PROSITE" id="PS50932">
    <property type="entry name" value="HTH_LACI_2"/>
    <property type="match status" value="1"/>
</dbReference>
<feature type="domain" description="HTH lacI-type" evidence="4">
    <location>
        <begin position="28"/>
        <end position="82"/>
    </location>
</feature>
<dbReference type="Gene3D" id="3.40.50.2300">
    <property type="match status" value="2"/>
</dbReference>
<name>A0A371X5A7_9HYPH</name>
<gene>
    <name evidence="5" type="ORF">DYI37_08845</name>
</gene>
<dbReference type="InterPro" id="IPR010982">
    <property type="entry name" value="Lambda_DNA-bd_dom_sf"/>
</dbReference>
<dbReference type="InterPro" id="IPR046335">
    <property type="entry name" value="LacI/GalR-like_sensor"/>
</dbReference>
<dbReference type="GO" id="GO:0003700">
    <property type="term" value="F:DNA-binding transcription factor activity"/>
    <property type="evidence" value="ECO:0007669"/>
    <property type="project" value="TreeGrafter"/>
</dbReference>
<evidence type="ECO:0000256" key="1">
    <source>
        <dbReference type="ARBA" id="ARBA00023015"/>
    </source>
</evidence>
<dbReference type="Proteomes" id="UP000264310">
    <property type="component" value="Unassembled WGS sequence"/>
</dbReference>
<dbReference type="PANTHER" id="PTHR30146">
    <property type="entry name" value="LACI-RELATED TRANSCRIPTIONAL REPRESSOR"/>
    <property type="match status" value="1"/>
</dbReference>
<comment type="caution">
    <text evidence="5">The sequence shown here is derived from an EMBL/GenBank/DDBJ whole genome shotgun (WGS) entry which is preliminary data.</text>
</comment>
<dbReference type="PROSITE" id="PS00356">
    <property type="entry name" value="HTH_LACI_1"/>
    <property type="match status" value="1"/>
</dbReference>
<dbReference type="InterPro" id="IPR000843">
    <property type="entry name" value="HTH_LacI"/>
</dbReference>
<dbReference type="AlphaFoldDB" id="A0A371X5A7"/>
<sequence>MRMTTLSTDEIRIFVLGELLVRKMQKRPTLKDVAAYSQVSIISASRALRGLENVSPELRAKVEAAADALGYSRNPIAGSLRGQSSDLVVVLVPAMTNNVFPAVVDGIYAGLSQTGLGVVLGLTGYGIESEERVLRNMLAWSPAGLVLSGSEHTDDTEAMLAEFDGPIVEVMDIDGETERSQVGLSHLEAGRMMADHFLKCGYRRIGYIGAWGEQPLRSRKRRISFEEELRRNGVELVGRFIHPDPSSVSVGAESFDRLIEEHSDLEAIFFANDDLALGAMSNALDRGLSIPDDMAFAGFNGLDVCDVVRPHLTTIVTPRFEVGCLAGKIIADTFRTGENKGPQQRRELALELRQGGTTRLRNA</sequence>
<proteinExistence type="predicted"/>
<evidence type="ECO:0000256" key="2">
    <source>
        <dbReference type="ARBA" id="ARBA00023125"/>
    </source>
</evidence>
<dbReference type="Pfam" id="PF13377">
    <property type="entry name" value="Peripla_BP_3"/>
    <property type="match status" value="1"/>
</dbReference>
<organism evidence="5 6">
    <name type="scientific">Fulvimarina endophytica</name>
    <dbReference type="NCBI Taxonomy" id="2293836"/>
    <lineage>
        <taxon>Bacteria</taxon>
        <taxon>Pseudomonadati</taxon>
        <taxon>Pseudomonadota</taxon>
        <taxon>Alphaproteobacteria</taxon>
        <taxon>Hyphomicrobiales</taxon>
        <taxon>Aurantimonadaceae</taxon>
        <taxon>Fulvimarina</taxon>
    </lineage>
</organism>
<keyword evidence="1" id="KW-0805">Transcription regulation</keyword>
<dbReference type="EMBL" id="QURL01000003">
    <property type="protein sequence ID" value="RFC64409.1"/>
    <property type="molecule type" value="Genomic_DNA"/>
</dbReference>
<dbReference type="SUPFAM" id="SSF47413">
    <property type="entry name" value="lambda repressor-like DNA-binding domains"/>
    <property type="match status" value="1"/>
</dbReference>
<dbReference type="Gene3D" id="1.10.260.40">
    <property type="entry name" value="lambda repressor-like DNA-binding domains"/>
    <property type="match status" value="1"/>
</dbReference>
<keyword evidence="3" id="KW-0804">Transcription</keyword>
<dbReference type="SUPFAM" id="SSF53822">
    <property type="entry name" value="Periplasmic binding protein-like I"/>
    <property type="match status" value="1"/>
</dbReference>
<keyword evidence="2 5" id="KW-0238">DNA-binding</keyword>
<keyword evidence="6" id="KW-1185">Reference proteome</keyword>
<evidence type="ECO:0000313" key="6">
    <source>
        <dbReference type="Proteomes" id="UP000264310"/>
    </source>
</evidence>
<dbReference type="CDD" id="cd01392">
    <property type="entry name" value="HTH_LacI"/>
    <property type="match status" value="1"/>
</dbReference>
<dbReference type="CDD" id="cd01575">
    <property type="entry name" value="PBP1_GntR"/>
    <property type="match status" value="1"/>
</dbReference>
<accession>A0A371X5A7</accession>
<dbReference type="Pfam" id="PF00356">
    <property type="entry name" value="LacI"/>
    <property type="match status" value="1"/>
</dbReference>
<evidence type="ECO:0000256" key="3">
    <source>
        <dbReference type="ARBA" id="ARBA00023163"/>
    </source>
</evidence>